<evidence type="ECO:0000313" key="2">
    <source>
        <dbReference type="EMBL" id="QEG23487.1"/>
    </source>
</evidence>
<gene>
    <name evidence="2" type="ORF">MFFC18_33860</name>
</gene>
<evidence type="ECO:0000256" key="1">
    <source>
        <dbReference type="SAM" id="MobiDB-lite"/>
    </source>
</evidence>
<name>A0A5B9P9Q4_9BACT</name>
<proteinExistence type="predicted"/>
<accession>A0A5B9P9Q4</accession>
<keyword evidence="3" id="KW-1185">Reference proteome</keyword>
<dbReference type="Proteomes" id="UP000322214">
    <property type="component" value="Chromosome"/>
</dbReference>
<organism evidence="2 3">
    <name type="scientific">Mariniblastus fucicola</name>
    <dbReference type="NCBI Taxonomy" id="980251"/>
    <lineage>
        <taxon>Bacteria</taxon>
        <taxon>Pseudomonadati</taxon>
        <taxon>Planctomycetota</taxon>
        <taxon>Planctomycetia</taxon>
        <taxon>Pirellulales</taxon>
        <taxon>Pirellulaceae</taxon>
        <taxon>Mariniblastus</taxon>
    </lineage>
</organism>
<reference evidence="2 3" key="1">
    <citation type="submission" date="2019-08" db="EMBL/GenBank/DDBJ databases">
        <title>Deep-cultivation of Planctomycetes and their phenomic and genomic characterization uncovers novel biology.</title>
        <authorList>
            <person name="Wiegand S."/>
            <person name="Jogler M."/>
            <person name="Boedeker C."/>
            <person name="Pinto D."/>
            <person name="Vollmers J."/>
            <person name="Rivas-Marin E."/>
            <person name="Kohn T."/>
            <person name="Peeters S.H."/>
            <person name="Heuer A."/>
            <person name="Rast P."/>
            <person name="Oberbeckmann S."/>
            <person name="Bunk B."/>
            <person name="Jeske O."/>
            <person name="Meyerdierks A."/>
            <person name="Storesund J.E."/>
            <person name="Kallscheuer N."/>
            <person name="Luecker S."/>
            <person name="Lage O.M."/>
            <person name="Pohl T."/>
            <person name="Merkel B.J."/>
            <person name="Hornburger P."/>
            <person name="Mueller R.-W."/>
            <person name="Bruemmer F."/>
            <person name="Labrenz M."/>
            <person name="Spormann A.M."/>
            <person name="Op den Camp H."/>
            <person name="Overmann J."/>
            <person name="Amann R."/>
            <person name="Jetten M.S.M."/>
            <person name="Mascher T."/>
            <person name="Medema M.H."/>
            <person name="Devos D.P."/>
            <person name="Kaster A.-K."/>
            <person name="Ovreas L."/>
            <person name="Rohde M."/>
            <person name="Galperin M.Y."/>
            <person name="Jogler C."/>
        </authorList>
    </citation>
    <scope>NUCLEOTIDE SEQUENCE [LARGE SCALE GENOMIC DNA]</scope>
    <source>
        <strain evidence="2 3">FC18</strain>
    </source>
</reference>
<protein>
    <submittedName>
        <fullName evidence="2">Uncharacterized protein</fullName>
    </submittedName>
</protein>
<sequence length="87" mass="9914">MSALQTVYRKLETVDESACFSDDNTFARQLATRHNASDTMMAVKDHEETHALCVMFSQFDLEMTKDSHAGNRSPDKLSLDMKRKRDG</sequence>
<evidence type="ECO:0000313" key="3">
    <source>
        <dbReference type="Proteomes" id="UP000322214"/>
    </source>
</evidence>
<dbReference type="EMBL" id="CP042912">
    <property type="protein sequence ID" value="QEG23487.1"/>
    <property type="molecule type" value="Genomic_DNA"/>
</dbReference>
<dbReference type="KEGG" id="mff:MFFC18_33860"/>
<dbReference type="STRING" id="980251.GCA_001642875_02688"/>
<feature type="region of interest" description="Disordered" evidence="1">
    <location>
        <begin position="65"/>
        <end position="87"/>
    </location>
</feature>
<dbReference type="AlphaFoldDB" id="A0A5B9P9Q4"/>